<dbReference type="InterPro" id="IPR010195">
    <property type="entry name" value="Uncharacterised_peroxidase-rel"/>
</dbReference>
<evidence type="ECO:0000259" key="1">
    <source>
        <dbReference type="Pfam" id="PF02627"/>
    </source>
</evidence>
<reference evidence="2" key="1">
    <citation type="submission" date="2020-05" db="EMBL/GenBank/DDBJ databases">
        <title>Nod-independent and nitrogen-fixing Bradyrhizobium aeschynomene sp. nov. isolated from nodules of Aeschynomene indica.</title>
        <authorList>
            <person name="Zhang Z."/>
        </authorList>
    </citation>
    <scope>NUCLEOTIDE SEQUENCE</scope>
    <source>
        <strain evidence="2">83012</strain>
    </source>
</reference>
<dbReference type="GO" id="GO:0004601">
    <property type="term" value="F:peroxidase activity"/>
    <property type="evidence" value="ECO:0007669"/>
    <property type="project" value="UniProtKB-KW"/>
</dbReference>
<dbReference type="RefSeq" id="WP_172110221.1">
    <property type="nucleotide sequence ID" value="NZ_JABFDN010000002.1"/>
</dbReference>
<dbReference type="PANTHER" id="PTHR35446">
    <property type="entry name" value="SI:CH211-175M2.5"/>
    <property type="match status" value="1"/>
</dbReference>
<dbReference type="Gene3D" id="1.20.1290.10">
    <property type="entry name" value="AhpD-like"/>
    <property type="match status" value="1"/>
</dbReference>
<name>A0ABX2CA73_9BRAD</name>
<evidence type="ECO:0000313" key="2">
    <source>
        <dbReference type="EMBL" id="NPU65148.1"/>
    </source>
</evidence>
<dbReference type="PANTHER" id="PTHR35446:SF3">
    <property type="entry name" value="CMD DOMAIN-CONTAINING PROTEIN"/>
    <property type="match status" value="1"/>
</dbReference>
<protein>
    <submittedName>
        <fullName evidence="2">Peroxidase-related enzyme</fullName>
    </submittedName>
</protein>
<gene>
    <name evidence="2" type="ORF">HL667_09100</name>
</gene>
<proteinExistence type="predicted"/>
<sequence length="182" mass="18783">MPRIAVVDTARAEAGVLATLSAVKAKIGMTPNLFSTFAQSAAVLNGYVAFSDALTKGALTARQREIIALAVAQANGCEYCLSAHSLMGKGAGLSPDGLRQAREGTADDATDAAVVRFARRVLDTRGQVADADLAAARAAGLDDGRLLEIIANVAINVLTNYTNNAAQTVVDFPKVDVALQPA</sequence>
<evidence type="ECO:0000313" key="3">
    <source>
        <dbReference type="Proteomes" id="UP000886476"/>
    </source>
</evidence>
<comment type="caution">
    <text evidence="2">The sequence shown here is derived from an EMBL/GenBank/DDBJ whole genome shotgun (WGS) entry which is preliminary data.</text>
</comment>
<keyword evidence="2" id="KW-0560">Oxidoreductase</keyword>
<dbReference type="InterPro" id="IPR029032">
    <property type="entry name" value="AhpD-like"/>
</dbReference>
<feature type="domain" description="Carboxymuconolactone decarboxylase-like" evidence="1">
    <location>
        <begin position="43"/>
        <end position="121"/>
    </location>
</feature>
<keyword evidence="3" id="KW-1185">Reference proteome</keyword>
<dbReference type="NCBIfam" id="TIGR00778">
    <property type="entry name" value="ahpD_dom"/>
    <property type="match status" value="1"/>
</dbReference>
<dbReference type="EMBL" id="JABFDN010000002">
    <property type="protein sequence ID" value="NPU65148.1"/>
    <property type="molecule type" value="Genomic_DNA"/>
</dbReference>
<accession>A0ABX2CA73</accession>
<dbReference type="NCBIfam" id="TIGR01926">
    <property type="entry name" value="peroxid_rel"/>
    <property type="match status" value="1"/>
</dbReference>
<dbReference type="Pfam" id="PF02627">
    <property type="entry name" value="CMD"/>
    <property type="match status" value="1"/>
</dbReference>
<dbReference type="SUPFAM" id="SSF69118">
    <property type="entry name" value="AhpD-like"/>
    <property type="match status" value="1"/>
</dbReference>
<keyword evidence="2" id="KW-0575">Peroxidase</keyword>
<dbReference type="Proteomes" id="UP000886476">
    <property type="component" value="Unassembled WGS sequence"/>
</dbReference>
<dbReference type="InterPro" id="IPR003779">
    <property type="entry name" value="CMD-like"/>
</dbReference>
<organism evidence="2 3">
    <name type="scientific">Bradyrhizobium aeschynomenes</name>
    <dbReference type="NCBI Taxonomy" id="2734909"/>
    <lineage>
        <taxon>Bacteria</taxon>
        <taxon>Pseudomonadati</taxon>
        <taxon>Pseudomonadota</taxon>
        <taxon>Alphaproteobacteria</taxon>
        <taxon>Hyphomicrobiales</taxon>
        <taxon>Nitrobacteraceae</taxon>
        <taxon>Bradyrhizobium</taxon>
    </lineage>
</organism>
<dbReference type="InterPro" id="IPR004675">
    <property type="entry name" value="AhpD_core"/>
</dbReference>